<dbReference type="Proteomes" id="UP000711614">
    <property type="component" value="Unassembled WGS sequence"/>
</dbReference>
<proteinExistence type="predicted"/>
<gene>
    <name evidence="2" type="ORF">JOF48_001073</name>
</gene>
<accession>A0ABS4YU77</accession>
<feature type="region of interest" description="Disordered" evidence="1">
    <location>
        <begin position="27"/>
        <end position="71"/>
    </location>
</feature>
<evidence type="ECO:0000256" key="1">
    <source>
        <dbReference type="SAM" id="MobiDB-lite"/>
    </source>
</evidence>
<feature type="compositionally biased region" description="Basic and acidic residues" evidence="1">
    <location>
        <begin position="61"/>
        <end position="71"/>
    </location>
</feature>
<organism evidence="2 3">
    <name type="scientific">Arthrobacter stackebrandtii</name>
    <dbReference type="NCBI Taxonomy" id="272161"/>
    <lineage>
        <taxon>Bacteria</taxon>
        <taxon>Bacillati</taxon>
        <taxon>Actinomycetota</taxon>
        <taxon>Actinomycetes</taxon>
        <taxon>Micrococcales</taxon>
        <taxon>Micrococcaceae</taxon>
        <taxon>Arthrobacter</taxon>
    </lineage>
</organism>
<dbReference type="EMBL" id="JAGIOI010000001">
    <property type="protein sequence ID" value="MBP2412274.1"/>
    <property type="molecule type" value="Genomic_DNA"/>
</dbReference>
<comment type="caution">
    <text evidence="2">The sequence shown here is derived from an EMBL/GenBank/DDBJ whole genome shotgun (WGS) entry which is preliminary data.</text>
</comment>
<evidence type="ECO:0000313" key="3">
    <source>
        <dbReference type="Proteomes" id="UP000711614"/>
    </source>
</evidence>
<evidence type="ECO:0000313" key="2">
    <source>
        <dbReference type="EMBL" id="MBP2412274.1"/>
    </source>
</evidence>
<protein>
    <submittedName>
        <fullName evidence="2">Uncharacterized protein</fullName>
    </submittedName>
</protein>
<reference evidence="2 3" key="1">
    <citation type="submission" date="2021-03" db="EMBL/GenBank/DDBJ databases">
        <title>Sequencing the genomes of 1000 actinobacteria strains.</title>
        <authorList>
            <person name="Klenk H.-P."/>
        </authorList>
    </citation>
    <scope>NUCLEOTIDE SEQUENCE [LARGE SCALE GENOMIC DNA]</scope>
    <source>
        <strain evidence="2 3">DSM 16005</strain>
    </source>
</reference>
<keyword evidence="3" id="KW-1185">Reference proteome</keyword>
<feature type="compositionally biased region" description="Low complexity" evidence="1">
    <location>
        <begin position="40"/>
        <end position="52"/>
    </location>
</feature>
<sequence length="71" mass="6996">MGSKNAGTGKTGQKLIFSSAGYPLGLAHGQLFGTPPIPAALPIGAPAGAGAPDVPDDEGTGEGKEEGRHDR</sequence>
<name>A0ABS4YU77_9MICC</name>